<proteinExistence type="predicted"/>
<dbReference type="PANTHER" id="PTHR44259:SF93">
    <property type="entry name" value="PROTEIN, PUTATIVE (DUF295)-RELATED"/>
    <property type="match status" value="1"/>
</dbReference>
<keyword evidence="3" id="KW-1185">Reference proteome</keyword>
<feature type="domain" description="KIB1-4 beta-propeller" evidence="1">
    <location>
        <begin position="72"/>
        <end position="329"/>
    </location>
</feature>
<dbReference type="EnsemblPlants" id="Bo5g062510.1">
    <property type="protein sequence ID" value="Bo5g062510.1"/>
    <property type="gene ID" value="Bo5g062510"/>
</dbReference>
<organism evidence="2 3">
    <name type="scientific">Brassica oleracea var. oleracea</name>
    <dbReference type="NCBI Taxonomy" id="109376"/>
    <lineage>
        <taxon>Eukaryota</taxon>
        <taxon>Viridiplantae</taxon>
        <taxon>Streptophyta</taxon>
        <taxon>Embryophyta</taxon>
        <taxon>Tracheophyta</taxon>
        <taxon>Spermatophyta</taxon>
        <taxon>Magnoliopsida</taxon>
        <taxon>eudicotyledons</taxon>
        <taxon>Gunneridae</taxon>
        <taxon>Pentapetalae</taxon>
        <taxon>rosids</taxon>
        <taxon>malvids</taxon>
        <taxon>Brassicales</taxon>
        <taxon>Brassicaceae</taxon>
        <taxon>Brassiceae</taxon>
        <taxon>Brassica</taxon>
    </lineage>
</organism>
<evidence type="ECO:0000313" key="2">
    <source>
        <dbReference type="EnsemblPlants" id="Bo5g062510.1"/>
    </source>
</evidence>
<dbReference type="eggNOG" id="ENOG502SXZB">
    <property type="taxonomic scope" value="Eukaryota"/>
</dbReference>
<dbReference type="STRING" id="109376.A0A0D3CER4"/>
<dbReference type="AlphaFoldDB" id="A0A0D3CER4"/>
<reference evidence="2 3" key="1">
    <citation type="journal article" date="2014" name="Genome Biol.">
        <title>Transcriptome and methylome profiling reveals relics of genome dominance in the mesopolyploid Brassica oleracea.</title>
        <authorList>
            <person name="Parkin I.A."/>
            <person name="Koh C."/>
            <person name="Tang H."/>
            <person name="Robinson S.J."/>
            <person name="Kagale S."/>
            <person name="Clarke W.E."/>
            <person name="Town C.D."/>
            <person name="Nixon J."/>
            <person name="Krishnakumar V."/>
            <person name="Bidwell S.L."/>
            <person name="Denoeud F."/>
            <person name="Belcram H."/>
            <person name="Links M.G."/>
            <person name="Just J."/>
            <person name="Clarke C."/>
            <person name="Bender T."/>
            <person name="Huebert T."/>
            <person name="Mason A.S."/>
            <person name="Pires J.C."/>
            <person name="Barker G."/>
            <person name="Moore J."/>
            <person name="Walley P.G."/>
            <person name="Manoli S."/>
            <person name="Batley J."/>
            <person name="Edwards D."/>
            <person name="Nelson M.N."/>
            <person name="Wang X."/>
            <person name="Paterson A.H."/>
            <person name="King G."/>
            <person name="Bancroft I."/>
            <person name="Chalhoub B."/>
            <person name="Sharpe A.G."/>
        </authorList>
    </citation>
    <scope>NUCLEOTIDE SEQUENCE</scope>
    <source>
        <strain evidence="2 3">cv. TO1000</strain>
    </source>
</reference>
<name>A0A0D3CER4_BRAOL</name>
<dbReference type="Pfam" id="PF03478">
    <property type="entry name" value="Beta-prop_KIB1-4"/>
    <property type="match status" value="1"/>
</dbReference>
<evidence type="ECO:0000313" key="3">
    <source>
        <dbReference type="Proteomes" id="UP000032141"/>
    </source>
</evidence>
<dbReference type="HOGENOM" id="CLU_023149_2_0_1"/>
<dbReference type="InterPro" id="IPR005174">
    <property type="entry name" value="KIB1-4_b-propeller"/>
</dbReference>
<reference evidence="2" key="2">
    <citation type="submission" date="2015-03" db="UniProtKB">
        <authorList>
            <consortium name="EnsemblPlants"/>
        </authorList>
    </citation>
    <scope>IDENTIFICATION</scope>
</reference>
<dbReference type="InterPro" id="IPR050942">
    <property type="entry name" value="F-box_BR-signaling"/>
</dbReference>
<dbReference type="Gramene" id="Bo5g062510.1">
    <property type="protein sequence ID" value="Bo5g062510.1"/>
    <property type="gene ID" value="Bo5g062510"/>
</dbReference>
<protein>
    <recommendedName>
        <fullName evidence="1">KIB1-4 beta-propeller domain-containing protein</fullName>
    </recommendedName>
</protein>
<evidence type="ECO:0000259" key="1">
    <source>
        <dbReference type="Pfam" id="PF03478"/>
    </source>
</evidence>
<dbReference type="Proteomes" id="UP000032141">
    <property type="component" value="Chromosome C5"/>
</dbReference>
<dbReference type="PANTHER" id="PTHR44259">
    <property type="entry name" value="OS07G0183000 PROTEIN-RELATED"/>
    <property type="match status" value="1"/>
</dbReference>
<dbReference type="OMA" id="ISYETQQ"/>
<accession>A0A0D3CER4</accession>
<sequence length="355" mass="40087">MLREDDLLLFVIVLLTWKMHKRRSVRSFSSSMTGPYLSLCVGAKPLPEGGNIGEVVLFDPAKTELLVLTEKAIPDEIVLAKGLGASKGWAFFCDPQDRCVHITDFMNPWACKSNPKLFTLPPLTSLPSCQTNAVCNAAMSACPDDDKDWVVAIKSLGDQLSFCRPRRDLRWTKITTPLDYFPTSNLMHSKRDGRFYLPGPGGHHLLSYDLNFDKQGYQPEFHELQFRNFPKSFESELELSELFPCSARTNTSYANSRLASKEISYETQQFMVFKEEETTEGRFMCYTDDIGDTCIFISKGEDFCVQVSCFPGLEPNSIYFLGFGLGVYDLTSKTASSFLDPSVTLNQLMVSYWLI</sequence>